<protein>
    <recommendedName>
        <fullName evidence="1">CinA-like protein</fullName>
    </recommendedName>
</protein>
<sequence>MNAEIVAIGSELLTPWRQDTNSLYVTERLNQLGVAVIFKTIVGDRQKHLVEAIRNALGRADIVVIMGGLGPTEDDLTREAVAEALKIGLKRNPELIAELYTRFAARRMQITRNNEKQADTLEGATILENARGTAPGQMLDTIYGEHRKLVMLLPGPPSELKPMFDEQCMPRLRELLPQRHIATRVLKAAMIGESAADARIAPIYQQFKDVETTILAHLGDIQLNLVCSKSIQEAAQGRVDELAGRIEEELEDLIYSSQGETLEQIVLFYLELRAATLSVAESCTGGLIAERLTNISGASRSFAGGAVVYSNELKTEFAGVSPALIEQHGAVSREVAAALAEGIRERCKTTFGLGVTGIAGPGGGSEEKPVGLVYIGVSDGESTEVVEKKFTGDRNRIRQYASQQALDLVRRRLM</sequence>
<evidence type="ECO:0000313" key="4">
    <source>
        <dbReference type="Proteomes" id="UP000538666"/>
    </source>
</evidence>
<dbReference type="Gene3D" id="3.30.70.2860">
    <property type="match status" value="1"/>
</dbReference>
<dbReference type="SUPFAM" id="SSF53218">
    <property type="entry name" value="Molybdenum cofactor biosynthesis proteins"/>
    <property type="match status" value="1"/>
</dbReference>
<dbReference type="InterPro" id="IPR036425">
    <property type="entry name" value="MoaB/Mog-like_dom_sf"/>
</dbReference>
<dbReference type="SMART" id="SM00852">
    <property type="entry name" value="MoCF_biosynth"/>
    <property type="match status" value="1"/>
</dbReference>
<feature type="domain" description="MoaB/Mog" evidence="2">
    <location>
        <begin position="4"/>
        <end position="175"/>
    </location>
</feature>
<evidence type="ECO:0000313" key="3">
    <source>
        <dbReference type="EMBL" id="MBB6142173.1"/>
    </source>
</evidence>
<dbReference type="RefSeq" id="WP_050057437.1">
    <property type="nucleotide sequence ID" value="NZ_JACHEK010000001.1"/>
</dbReference>
<dbReference type="Pfam" id="PF00994">
    <property type="entry name" value="MoCF_biosynth"/>
    <property type="match status" value="1"/>
</dbReference>
<dbReference type="InterPro" id="IPR008136">
    <property type="entry name" value="CinA_C"/>
</dbReference>
<name>A0A841JLT8_9BACT</name>
<reference evidence="3 4" key="1">
    <citation type="submission" date="2020-08" db="EMBL/GenBank/DDBJ databases">
        <title>Genomic Encyclopedia of Type Strains, Phase IV (KMG-IV): sequencing the most valuable type-strain genomes for metagenomic binning, comparative biology and taxonomic classification.</title>
        <authorList>
            <person name="Goeker M."/>
        </authorList>
    </citation>
    <scope>NUCLEOTIDE SEQUENCE [LARGE SCALE GENOMIC DNA]</scope>
    <source>
        <strain evidence="3 4">DSM 103733</strain>
    </source>
</reference>
<dbReference type="Pfam" id="PF02464">
    <property type="entry name" value="CinA"/>
    <property type="match status" value="1"/>
</dbReference>
<dbReference type="InterPro" id="IPR001453">
    <property type="entry name" value="MoaB/Mog_dom"/>
</dbReference>
<dbReference type="InterPro" id="IPR008135">
    <property type="entry name" value="Competence-induced_CinA"/>
</dbReference>
<dbReference type="PIRSF" id="PIRSF006728">
    <property type="entry name" value="CinA"/>
    <property type="match status" value="1"/>
</dbReference>
<dbReference type="OrthoDB" id="9801454at2"/>
<dbReference type="PANTHER" id="PTHR13939:SF0">
    <property type="entry name" value="NMN AMIDOHYDROLASE-LIKE PROTEIN YFAY"/>
    <property type="match status" value="1"/>
</dbReference>
<comment type="similarity">
    <text evidence="1">Belongs to the CinA family.</text>
</comment>
<dbReference type="InterPro" id="IPR041424">
    <property type="entry name" value="CinA_KH"/>
</dbReference>
<gene>
    <name evidence="3" type="ORF">HNQ77_000111</name>
</gene>
<evidence type="ECO:0000256" key="1">
    <source>
        <dbReference type="HAMAP-Rule" id="MF_00226"/>
    </source>
</evidence>
<dbReference type="PANTHER" id="PTHR13939">
    <property type="entry name" value="NICOTINAMIDE-NUCLEOTIDE AMIDOHYDROLASE PNCC"/>
    <property type="match status" value="1"/>
</dbReference>
<dbReference type="AlphaFoldDB" id="A0A841JLT8"/>
<dbReference type="InterPro" id="IPR050101">
    <property type="entry name" value="CinA"/>
</dbReference>
<comment type="caution">
    <text evidence="3">The sequence shown here is derived from an EMBL/GenBank/DDBJ whole genome shotgun (WGS) entry which is preliminary data.</text>
</comment>
<dbReference type="NCBIfam" id="TIGR00200">
    <property type="entry name" value="cinA_nterm"/>
    <property type="match status" value="1"/>
</dbReference>
<evidence type="ECO:0000259" key="2">
    <source>
        <dbReference type="SMART" id="SM00852"/>
    </source>
</evidence>
<accession>A0A841JLT8</accession>
<dbReference type="SUPFAM" id="SSF142433">
    <property type="entry name" value="CinA-like"/>
    <property type="match status" value="1"/>
</dbReference>
<dbReference type="Pfam" id="PF18146">
    <property type="entry name" value="CinA_KH"/>
    <property type="match status" value="1"/>
</dbReference>
<dbReference type="Proteomes" id="UP000538666">
    <property type="component" value="Unassembled WGS sequence"/>
</dbReference>
<dbReference type="Gene3D" id="3.90.950.20">
    <property type="entry name" value="CinA-like"/>
    <property type="match status" value="1"/>
</dbReference>
<keyword evidence="3" id="KW-0378">Hydrolase</keyword>
<keyword evidence="4" id="KW-1185">Reference proteome</keyword>
<dbReference type="NCBIfam" id="NF001813">
    <property type="entry name" value="PRK00549.1"/>
    <property type="match status" value="1"/>
</dbReference>
<dbReference type="CDD" id="cd00885">
    <property type="entry name" value="cinA"/>
    <property type="match status" value="1"/>
</dbReference>
<dbReference type="NCBIfam" id="TIGR00199">
    <property type="entry name" value="PncC_domain"/>
    <property type="match status" value="1"/>
</dbReference>
<dbReference type="Gene3D" id="3.40.980.10">
    <property type="entry name" value="MoaB/Mog-like domain"/>
    <property type="match status" value="1"/>
</dbReference>
<organism evidence="3 4">
    <name type="scientific">Silvibacterium bohemicum</name>
    <dbReference type="NCBI Taxonomy" id="1577686"/>
    <lineage>
        <taxon>Bacteria</taxon>
        <taxon>Pseudomonadati</taxon>
        <taxon>Acidobacteriota</taxon>
        <taxon>Terriglobia</taxon>
        <taxon>Terriglobales</taxon>
        <taxon>Acidobacteriaceae</taxon>
        <taxon>Silvibacterium</taxon>
    </lineage>
</organism>
<dbReference type="HAMAP" id="MF_00226_B">
    <property type="entry name" value="CinA_B"/>
    <property type="match status" value="1"/>
</dbReference>
<dbReference type="EMBL" id="JACHEK010000001">
    <property type="protein sequence ID" value="MBB6142173.1"/>
    <property type="molecule type" value="Genomic_DNA"/>
</dbReference>
<dbReference type="InterPro" id="IPR036653">
    <property type="entry name" value="CinA-like_C"/>
</dbReference>
<dbReference type="GO" id="GO:0016787">
    <property type="term" value="F:hydrolase activity"/>
    <property type="evidence" value="ECO:0007669"/>
    <property type="project" value="UniProtKB-KW"/>
</dbReference>
<proteinExistence type="inferred from homology"/>